<dbReference type="CDD" id="cd00093">
    <property type="entry name" value="HTH_XRE"/>
    <property type="match status" value="1"/>
</dbReference>
<organism evidence="2 3">
    <name type="scientific">Leptospira sarikeiensis</name>
    <dbReference type="NCBI Taxonomy" id="2484943"/>
    <lineage>
        <taxon>Bacteria</taxon>
        <taxon>Pseudomonadati</taxon>
        <taxon>Spirochaetota</taxon>
        <taxon>Spirochaetia</taxon>
        <taxon>Leptospirales</taxon>
        <taxon>Leptospiraceae</taxon>
        <taxon>Leptospira</taxon>
    </lineage>
</organism>
<dbReference type="Gene3D" id="1.10.260.40">
    <property type="entry name" value="lambda repressor-like DNA-binding domains"/>
    <property type="match status" value="1"/>
</dbReference>
<keyword evidence="3" id="KW-1185">Reference proteome</keyword>
<dbReference type="SUPFAM" id="SSF47413">
    <property type="entry name" value="lambda repressor-like DNA-binding domains"/>
    <property type="match status" value="1"/>
</dbReference>
<dbReference type="PROSITE" id="PS50943">
    <property type="entry name" value="HTH_CROC1"/>
    <property type="match status" value="1"/>
</dbReference>
<dbReference type="RefSeq" id="WP_135649567.1">
    <property type="nucleotide sequence ID" value="NZ_RQGF01000027.1"/>
</dbReference>
<dbReference type="AlphaFoldDB" id="A0A4R9K4S1"/>
<sequence length="84" mass="10252">MKKDHPLHKRFMRRLREARLIAGYTQREVADYIGKNSSYVSKIENCKIDLDMFILFRMNELFKKPISYYFESQSKRTKRIKKES</sequence>
<reference evidence="2" key="1">
    <citation type="journal article" date="2019" name="PLoS Negl. Trop. Dis.">
        <title>Revisiting the worldwide diversity of Leptospira species in the environment.</title>
        <authorList>
            <person name="Vincent A.T."/>
            <person name="Schiettekatte O."/>
            <person name="Bourhy P."/>
            <person name="Veyrier F.J."/>
            <person name="Picardeau M."/>
        </authorList>
    </citation>
    <scope>NUCLEOTIDE SEQUENCE [LARGE SCALE GENOMIC DNA]</scope>
    <source>
        <strain evidence="2">201702455</strain>
    </source>
</reference>
<gene>
    <name evidence="2" type="ORF">EHQ64_11130</name>
</gene>
<dbReference type="GO" id="GO:0003677">
    <property type="term" value="F:DNA binding"/>
    <property type="evidence" value="ECO:0007669"/>
    <property type="project" value="InterPro"/>
</dbReference>
<dbReference type="Proteomes" id="UP000297762">
    <property type="component" value="Unassembled WGS sequence"/>
</dbReference>
<proteinExistence type="predicted"/>
<dbReference type="InterPro" id="IPR001387">
    <property type="entry name" value="Cro/C1-type_HTH"/>
</dbReference>
<dbReference type="SMART" id="SM00530">
    <property type="entry name" value="HTH_XRE"/>
    <property type="match status" value="1"/>
</dbReference>
<feature type="domain" description="HTH cro/C1-type" evidence="1">
    <location>
        <begin position="15"/>
        <end position="69"/>
    </location>
</feature>
<dbReference type="EMBL" id="RQGF01000027">
    <property type="protein sequence ID" value="TGL61163.1"/>
    <property type="molecule type" value="Genomic_DNA"/>
</dbReference>
<protein>
    <submittedName>
        <fullName evidence="2">XRE family transcriptional regulator</fullName>
    </submittedName>
</protein>
<evidence type="ECO:0000313" key="3">
    <source>
        <dbReference type="Proteomes" id="UP000297762"/>
    </source>
</evidence>
<evidence type="ECO:0000313" key="2">
    <source>
        <dbReference type="EMBL" id="TGL61163.1"/>
    </source>
</evidence>
<accession>A0A4R9K4S1</accession>
<dbReference type="InterPro" id="IPR010982">
    <property type="entry name" value="Lambda_DNA-bd_dom_sf"/>
</dbReference>
<dbReference type="Pfam" id="PF01381">
    <property type="entry name" value="HTH_3"/>
    <property type="match status" value="1"/>
</dbReference>
<name>A0A4R9K4S1_9LEPT</name>
<evidence type="ECO:0000259" key="1">
    <source>
        <dbReference type="PROSITE" id="PS50943"/>
    </source>
</evidence>
<comment type="caution">
    <text evidence="2">The sequence shown here is derived from an EMBL/GenBank/DDBJ whole genome shotgun (WGS) entry which is preliminary data.</text>
</comment>
<dbReference type="OrthoDB" id="337567at2"/>